<dbReference type="SUPFAM" id="SSF46785">
    <property type="entry name" value="Winged helix' DNA-binding domain"/>
    <property type="match status" value="1"/>
</dbReference>
<dbReference type="EMBL" id="BMYK01000023">
    <property type="protein sequence ID" value="GHC96969.1"/>
    <property type="molecule type" value="Genomic_DNA"/>
</dbReference>
<name>A0ABQ3G8G8_9BURK</name>
<dbReference type="Gene3D" id="1.20.120.530">
    <property type="entry name" value="GntR ligand-binding domain-like"/>
    <property type="match status" value="1"/>
</dbReference>
<keyword evidence="3" id="KW-0804">Transcription</keyword>
<dbReference type="InterPro" id="IPR000524">
    <property type="entry name" value="Tscrpt_reg_HTH_GntR"/>
</dbReference>
<dbReference type="InterPro" id="IPR008920">
    <property type="entry name" value="TF_FadR/GntR_C"/>
</dbReference>
<dbReference type="SMART" id="SM00345">
    <property type="entry name" value="HTH_GNTR"/>
    <property type="match status" value="1"/>
</dbReference>
<evidence type="ECO:0000256" key="3">
    <source>
        <dbReference type="ARBA" id="ARBA00023163"/>
    </source>
</evidence>
<dbReference type="Proteomes" id="UP000626210">
    <property type="component" value="Unassembled WGS sequence"/>
</dbReference>
<dbReference type="Gene3D" id="1.10.10.10">
    <property type="entry name" value="Winged helix-like DNA-binding domain superfamily/Winged helix DNA-binding domain"/>
    <property type="match status" value="1"/>
</dbReference>
<keyword evidence="2" id="KW-0238">DNA-binding</keyword>
<dbReference type="Pfam" id="PF07729">
    <property type="entry name" value="FCD"/>
    <property type="match status" value="1"/>
</dbReference>
<feature type="domain" description="HTH gntR-type" evidence="4">
    <location>
        <begin position="16"/>
        <end position="83"/>
    </location>
</feature>
<gene>
    <name evidence="5" type="ORF">GCM10007320_51340</name>
</gene>
<keyword evidence="1" id="KW-0805">Transcription regulation</keyword>
<proteinExistence type="predicted"/>
<dbReference type="CDD" id="cd07377">
    <property type="entry name" value="WHTH_GntR"/>
    <property type="match status" value="1"/>
</dbReference>
<evidence type="ECO:0000313" key="5">
    <source>
        <dbReference type="EMBL" id="GHC96969.1"/>
    </source>
</evidence>
<accession>A0ABQ3G8G8</accession>
<keyword evidence="6" id="KW-1185">Reference proteome</keyword>
<dbReference type="SUPFAM" id="SSF48008">
    <property type="entry name" value="GntR ligand-binding domain-like"/>
    <property type="match status" value="1"/>
</dbReference>
<sequence length="218" mass="23828">MDASTTLPGTLGASHSPLTQLVVDALRGRILGGQVPPGERLVEGRLSEELGVSRMPVREALRQLAAEGLVTIEPRRGASVTSFSPQQMRELVEVRATLEGLNSKLAAKRHDPAQIAELERILEEGTRLAESDDVATTMRMNQRFHDALSNSAANSVLQDIMRSLRDRTALVFAPINRTRGKQNWEEHAAILRAVIKGDAELAALLATRHVYNAAQMEP</sequence>
<protein>
    <submittedName>
        <fullName evidence="5">GntR family transcriptional regulator</fullName>
    </submittedName>
</protein>
<dbReference type="Pfam" id="PF00392">
    <property type="entry name" value="GntR"/>
    <property type="match status" value="1"/>
</dbReference>
<dbReference type="PRINTS" id="PR00035">
    <property type="entry name" value="HTHGNTR"/>
</dbReference>
<dbReference type="InterPro" id="IPR036390">
    <property type="entry name" value="WH_DNA-bd_sf"/>
</dbReference>
<reference evidence="6" key="1">
    <citation type="journal article" date="2019" name="Int. J. Syst. Evol. Microbiol.">
        <title>The Global Catalogue of Microorganisms (GCM) 10K type strain sequencing project: providing services to taxonomists for standard genome sequencing and annotation.</title>
        <authorList>
            <consortium name="The Broad Institute Genomics Platform"/>
            <consortium name="The Broad Institute Genome Sequencing Center for Infectious Disease"/>
            <person name="Wu L."/>
            <person name="Ma J."/>
        </authorList>
    </citation>
    <scope>NUCLEOTIDE SEQUENCE [LARGE SCALE GENOMIC DNA]</scope>
    <source>
        <strain evidence="6">KCTC 23314</strain>
    </source>
</reference>
<evidence type="ECO:0000313" key="6">
    <source>
        <dbReference type="Proteomes" id="UP000626210"/>
    </source>
</evidence>
<dbReference type="PANTHER" id="PTHR43537">
    <property type="entry name" value="TRANSCRIPTIONAL REGULATOR, GNTR FAMILY"/>
    <property type="match status" value="1"/>
</dbReference>
<comment type="caution">
    <text evidence="5">The sequence shown here is derived from an EMBL/GenBank/DDBJ whole genome shotgun (WGS) entry which is preliminary data.</text>
</comment>
<organism evidence="5 6">
    <name type="scientific">Pseudorhodoferax aquiterrae</name>
    <dbReference type="NCBI Taxonomy" id="747304"/>
    <lineage>
        <taxon>Bacteria</taxon>
        <taxon>Pseudomonadati</taxon>
        <taxon>Pseudomonadota</taxon>
        <taxon>Betaproteobacteria</taxon>
        <taxon>Burkholderiales</taxon>
        <taxon>Comamonadaceae</taxon>
    </lineage>
</organism>
<dbReference type="PANTHER" id="PTHR43537:SF5">
    <property type="entry name" value="UXU OPERON TRANSCRIPTIONAL REGULATOR"/>
    <property type="match status" value="1"/>
</dbReference>
<dbReference type="InterPro" id="IPR036388">
    <property type="entry name" value="WH-like_DNA-bd_sf"/>
</dbReference>
<dbReference type="SMART" id="SM00895">
    <property type="entry name" value="FCD"/>
    <property type="match status" value="1"/>
</dbReference>
<dbReference type="InterPro" id="IPR011711">
    <property type="entry name" value="GntR_C"/>
</dbReference>
<evidence type="ECO:0000259" key="4">
    <source>
        <dbReference type="PROSITE" id="PS50949"/>
    </source>
</evidence>
<dbReference type="PROSITE" id="PS50949">
    <property type="entry name" value="HTH_GNTR"/>
    <property type="match status" value="1"/>
</dbReference>
<evidence type="ECO:0000256" key="1">
    <source>
        <dbReference type="ARBA" id="ARBA00023015"/>
    </source>
</evidence>
<dbReference type="RefSeq" id="WP_189689721.1">
    <property type="nucleotide sequence ID" value="NZ_BMYK01000023.1"/>
</dbReference>
<evidence type="ECO:0000256" key="2">
    <source>
        <dbReference type="ARBA" id="ARBA00023125"/>
    </source>
</evidence>